<reference evidence="11" key="1">
    <citation type="submission" date="2016-06" db="EMBL/GenBank/DDBJ databases">
        <authorList>
            <person name="Nascimento L."/>
            <person name="Pereira R.V."/>
            <person name="Martins L.F."/>
            <person name="Quaggio R.B."/>
            <person name="Silva A.M."/>
            <person name="Setubal J.C."/>
        </authorList>
    </citation>
    <scope>NUCLEOTIDE SEQUENCE [LARGE SCALE GENOMIC DNA]</scope>
</reference>
<evidence type="ECO:0000256" key="5">
    <source>
        <dbReference type="ARBA" id="ARBA00022475"/>
    </source>
</evidence>
<dbReference type="HAMAP" id="MF_01461">
    <property type="entry name" value="EcfT"/>
    <property type="match status" value="1"/>
</dbReference>
<evidence type="ECO:0000256" key="7">
    <source>
        <dbReference type="ARBA" id="ARBA00022989"/>
    </source>
</evidence>
<feature type="transmembrane region" description="Helical" evidence="9">
    <location>
        <begin position="27"/>
        <end position="54"/>
    </location>
</feature>
<comment type="function">
    <text evidence="9">Transmembrane (T) component of an energy-coupling factor (ECF) ABC-transporter complex. Unlike classic ABC transporters this ECF transporter provides the energy necessary to transport a number of different substrates.</text>
</comment>
<dbReference type="Pfam" id="PF02361">
    <property type="entry name" value="CbiQ"/>
    <property type="match status" value="1"/>
</dbReference>
<proteinExistence type="inferred from homology"/>
<dbReference type="InterPro" id="IPR003339">
    <property type="entry name" value="ABC/ECF_trnsptr_transmembrane"/>
</dbReference>
<dbReference type="CDD" id="cd16914">
    <property type="entry name" value="EcfT"/>
    <property type="match status" value="1"/>
</dbReference>
<evidence type="ECO:0000256" key="4">
    <source>
        <dbReference type="ARBA" id="ARBA00022448"/>
    </source>
</evidence>
<organism evidence="10 11">
    <name type="scientific">Bacillus thermozeamaize</name>
    <dbReference type="NCBI Taxonomy" id="230954"/>
    <lineage>
        <taxon>Bacteria</taxon>
        <taxon>Bacillati</taxon>
        <taxon>Bacillota</taxon>
        <taxon>Bacilli</taxon>
        <taxon>Bacillales</taxon>
        <taxon>Bacillaceae</taxon>
        <taxon>Bacillus</taxon>
    </lineage>
</organism>
<dbReference type="Proteomes" id="UP000196475">
    <property type="component" value="Unassembled WGS sequence"/>
</dbReference>
<gene>
    <name evidence="9" type="primary">ecfT</name>
    <name evidence="10" type="ORF">BAA01_11035</name>
</gene>
<dbReference type="InterPro" id="IPR024919">
    <property type="entry name" value="EcfT"/>
</dbReference>
<evidence type="ECO:0000256" key="3">
    <source>
        <dbReference type="ARBA" id="ARBA00014042"/>
    </source>
</evidence>
<evidence type="ECO:0000256" key="2">
    <source>
        <dbReference type="ARBA" id="ARBA00005660"/>
    </source>
</evidence>
<name>A0A1Y3PUG1_9BACI</name>
<dbReference type="PANTHER" id="PTHR33514:SF13">
    <property type="entry name" value="PROTEIN ABCI12, CHLOROPLASTIC"/>
    <property type="match status" value="1"/>
</dbReference>
<evidence type="ECO:0000256" key="1">
    <source>
        <dbReference type="ARBA" id="ARBA00004651"/>
    </source>
</evidence>
<keyword evidence="8 9" id="KW-0472">Membrane</keyword>
<feature type="transmembrane region" description="Helical" evidence="9">
    <location>
        <begin position="111"/>
        <end position="131"/>
    </location>
</feature>
<evidence type="ECO:0000256" key="9">
    <source>
        <dbReference type="HAMAP-Rule" id="MF_01461"/>
    </source>
</evidence>
<dbReference type="PANTHER" id="PTHR33514">
    <property type="entry name" value="PROTEIN ABCI12, CHLOROPLASTIC"/>
    <property type="match status" value="1"/>
</dbReference>
<feature type="transmembrane region" description="Helical" evidence="9">
    <location>
        <begin position="74"/>
        <end position="90"/>
    </location>
</feature>
<comment type="subcellular location">
    <subcellularLocation>
        <location evidence="1 9">Cell membrane</location>
        <topology evidence="1 9">Multi-pass membrane protein</topology>
    </subcellularLocation>
</comment>
<evidence type="ECO:0000256" key="8">
    <source>
        <dbReference type="ARBA" id="ARBA00023136"/>
    </source>
</evidence>
<keyword evidence="5 9" id="KW-1003">Cell membrane</keyword>
<comment type="caution">
    <text evidence="10">The sequence shown here is derived from an EMBL/GenBank/DDBJ whole genome shotgun (WGS) entry which is preliminary data.</text>
</comment>
<keyword evidence="7 9" id="KW-1133">Transmembrane helix</keyword>
<sequence>MGVPELSIGQYYPGHSLLHRLDPRPKLIFVFIYVILIFFANNAASLLWMGSIVLGALAISRIPPTVLLKGMKPVFWLLLLLAAMHLFLTREGPVLFRWGWFAVYDEGARQAVIISARLLFLISISSLLTYTTRPMDLTFGLEKLFAPLKRFRVPVGELSLMMSIALRFIPTLMEEADKIMKAQMARGADFESRNLASRARSLLPLLVPLFVSSFHRAEDLAMAMEARGYRGEEGRTRFRQLAMRRADWFMLLAALPVSLILFLLRTW</sequence>
<dbReference type="GO" id="GO:0005886">
    <property type="term" value="C:plasma membrane"/>
    <property type="evidence" value="ECO:0007669"/>
    <property type="project" value="UniProtKB-SubCell"/>
</dbReference>
<evidence type="ECO:0000256" key="6">
    <source>
        <dbReference type="ARBA" id="ARBA00022692"/>
    </source>
</evidence>
<evidence type="ECO:0000313" key="11">
    <source>
        <dbReference type="Proteomes" id="UP000196475"/>
    </source>
</evidence>
<dbReference type="AlphaFoldDB" id="A0A1Y3PUG1"/>
<dbReference type="GO" id="GO:0022857">
    <property type="term" value="F:transmembrane transporter activity"/>
    <property type="evidence" value="ECO:0007669"/>
    <property type="project" value="UniProtKB-UniRule"/>
</dbReference>
<comment type="subunit">
    <text evidence="9">Forms a stable energy-coupling factor (ECF) transporter complex composed of 2 membrane-embedded substrate-binding proteins (S component), 2 ATP-binding proteins (A component) and 2 transmembrane proteins (T component).</text>
</comment>
<comment type="similarity">
    <text evidence="2 9">Belongs to the energy-coupling factor EcfT family.</text>
</comment>
<dbReference type="EMBL" id="LZRT01000067">
    <property type="protein sequence ID" value="OUM87959.1"/>
    <property type="molecule type" value="Genomic_DNA"/>
</dbReference>
<feature type="transmembrane region" description="Helical" evidence="9">
    <location>
        <begin position="246"/>
        <end position="264"/>
    </location>
</feature>
<accession>A0A1Y3PUG1</accession>
<evidence type="ECO:0000313" key="10">
    <source>
        <dbReference type="EMBL" id="OUM87959.1"/>
    </source>
</evidence>
<keyword evidence="4 9" id="KW-0813">Transport</keyword>
<keyword evidence="6 9" id="KW-0812">Transmembrane</keyword>
<protein>
    <recommendedName>
        <fullName evidence="3 9">Energy-coupling factor transporter transmembrane protein EcfT</fullName>
        <shortName evidence="9">ECF transporter T component EcfT</shortName>
    </recommendedName>
</protein>